<comment type="subcellular location">
    <subcellularLocation>
        <location evidence="1">Cell membrane</location>
        <topology evidence="1">Multi-pass membrane protein</topology>
    </subcellularLocation>
</comment>
<gene>
    <name evidence="10" type="ORF">GCM10010346_25580</name>
</gene>
<evidence type="ECO:0000313" key="11">
    <source>
        <dbReference type="Proteomes" id="UP000599437"/>
    </source>
</evidence>
<keyword evidence="3" id="KW-0813">Transport</keyword>
<keyword evidence="4" id="KW-1003">Cell membrane</keyword>
<dbReference type="Proteomes" id="UP000599437">
    <property type="component" value="Unassembled WGS sequence"/>
</dbReference>
<feature type="transmembrane region" description="Helical" evidence="9">
    <location>
        <begin position="123"/>
        <end position="144"/>
    </location>
</feature>
<keyword evidence="11" id="KW-1185">Reference proteome</keyword>
<dbReference type="InterPro" id="IPR002549">
    <property type="entry name" value="AI-2E-like"/>
</dbReference>
<evidence type="ECO:0000256" key="6">
    <source>
        <dbReference type="ARBA" id="ARBA00022989"/>
    </source>
</evidence>
<evidence type="ECO:0000256" key="7">
    <source>
        <dbReference type="ARBA" id="ARBA00023136"/>
    </source>
</evidence>
<feature type="transmembrane region" description="Helical" evidence="9">
    <location>
        <begin position="326"/>
        <end position="342"/>
    </location>
</feature>
<dbReference type="Pfam" id="PF01594">
    <property type="entry name" value="AI-2E_transport"/>
    <property type="match status" value="1"/>
</dbReference>
<evidence type="ECO:0000256" key="3">
    <source>
        <dbReference type="ARBA" id="ARBA00022448"/>
    </source>
</evidence>
<proteinExistence type="inferred from homology"/>
<dbReference type="PANTHER" id="PTHR21716:SF53">
    <property type="entry name" value="PERMEASE PERM-RELATED"/>
    <property type="match status" value="1"/>
</dbReference>
<keyword evidence="5 9" id="KW-0812">Transmembrane</keyword>
<feature type="region of interest" description="Disordered" evidence="8">
    <location>
        <begin position="400"/>
        <end position="429"/>
    </location>
</feature>
<dbReference type="RefSeq" id="WP_229843469.1">
    <property type="nucleotide sequence ID" value="NZ_BMVO01000006.1"/>
</dbReference>
<comment type="caution">
    <text evidence="10">The sequence shown here is derived from an EMBL/GenBank/DDBJ whole genome shotgun (WGS) entry which is preliminary data.</text>
</comment>
<sequence length="429" mass="45028">MSTPSDSEHTGPRPPSAVRRNRVRTGSSPAPGGPSRPPAGLRRAAARASGGRRPGDEPRVPAGLRTAAAYAWRVVVVGIVVYAVFSLLGQFHKIAVAVFLGMVITAVLRPAADLLARFLPRPLAVAVCLTGSIVLVLGVLALVGETVAGQRAGLAREFEAGIDRIERWLEEPPFRLNPEALTDVQSRIGQFLSSHRSTVISTALSGADRLVEVLTVLALALFCSVFFIHSGDRQWAWFRDQLPPVARERVSVGGRAAWRTFTGYTHGILLVAVTNAVLVCVALFALGVPLALPLALLEFLAAFIPLIGSPIALGVAAVVALATKGPLIAALVVALIVIIGQIEGHVLHPVVMSWAVRLHPVVVALAVVGGAVAAGVIGAVTAVPLVAVLWSVRQALRRSAVSDPPGGPPVTGRRGEPARRRRTRPQGKP</sequence>
<dbReference type="EMBL" id="BMVO01000006">
    <property type="protein sequence ID" value="GHB01559.1"/>
    <property type="molecule type" value="Genomic_DNA"/>
</dbReference>
<evidence type="ECO:0000256" key="4">
    <source>
        <dbReference type="ARBA" id="ARBA00022475"/>
    </source>
</evidence>
<reference evidence="11" key="1">
    <citation type="journal article" date="2019" name="Int. J. Syst. Evol. Microbiol.">
        <title>The Global Catalogue of Microorganisms (GCM) 10K type strain sequencing project: providing services to taxonomists for standard genome sequencing and annotation.</title>
        <authorList>
            <consortium name="The Broad Institute Genomics Platform"/>
            <consortium name="The Broad Institute Genome Sequencing Center for Infectious Disease"/>
            <person name="Wu L."/>
            <person name="Ma J."/>
        </authorList>
    </citation>
    <scope>NUCLEOTIDE SEQUENCE [LARGE SCALE GENOMIC DNA]</scope>
    <source>
        <strain evidence="11">JCM 4737</strain>
    </source>
</reference>
<dbReference type="PANTHER" id="PTHR21716">
    <property type="entry name" value="TRANSMEMBRANE PROTEIN"/>
    <property type="match status" value="1"/>
</dbReference>
<protein>
    <submittedName>
        <fullName evidence="10">AI-2E family transporter</fullName>
    </submittedName>
</protein>
<keyword evidence="6 9" id="KW-1133">Transmembrane helix</keyword>
<feature type="compositionally biased region" description="Basic residues" evidence="8">
    <location>
        <begin position="419"/>
        <end position="429"/>
    </location>
</feature>
<comment type="similarity">
    <text evidence="2">Belongs to the autoinducer-2 exporter (AI-2E) (TC 2.A.86) family.</text>
</comment>
<feature type="transmembrane region" description="Helical" evidence="9">
    <location>
        <begin position="94"/>
        <end position="111"/>
    </location>
</feature>
<feature type="region of interest" description="Disordered" evidence="8">
    <location>
        <begin position="1"/>
        <end position="60"/>
    </location>
</feature>
<accession>A0ABQ3DQ14</accession>
<evidence type="ECO:0000313" key="10">
    <source>
        <dbReference type="EMBL" id="GHB01559.1"/>
    </source>
</evidence>
<organism evidence="10 11">
    <name type="scientific">Streptomyces chryseus</name>
    <dbReference type="NCBI Taxonomy" id="68186"/>
    <lineage>
        <taxon>Bacteria</taxon>
        <taxon>Bacillati</taxon>
        <taxon>Actinomycetota</taxon>
        <taxon>Actinomycetes</taxon>
        <taxon>Kitasatosporales</taxon>
        <taxon>Streptomycetaceae</taxon>
        <taxon>Streptomyces</taxon>
    </lineage>
</organism>
<feature type="compositionally biased region" description="Basic and acidic residues" evidence="8">
    <location>
        <begin position="1"/>
        <end position="11"/>
    </location>
</feature>
<evidence type="ECO:0000256" key="2">
    <source>
        <dbReference type="ARBA" id="ARBA00009773"/>
    </source>
</evidence>
<evidence type="ECO:0000256" key="5">
    <source>
        <dbReference type="ARBA" id="ARBA00022692"/>
    </source>
</evidence>
<evidence type="ECO:0000256" key="8">
    <source>
        <dbReference type="SAM" id="MobiDB-lite"/>
    </source>
</evidence>
<feature type="compositionally biased region" description="Low complexity" evidence="8">
    <location>
        <begin position="38"/>
        <end position="51"/>
    </location>
</feature>
<evidence type="ECO:0000256" key="1">
    <source>
        <dbReference type="ARBA" id="ARBA00004651"/>
    </source>
</evidence>
<keyword evidence="7 9" id="KW-0472">Membrane</keyword>
<feature type="transmembrane region" description="Helical" evidence="9">
    <location>
        <begin position="294"/>
        <end position="319"/>
    </location>
</feature>
<name>A0ABQ3DQ14_9ACTN</name>
<feature type="transmembrane region" description="Helical" evidence="9">
    <location>
        <begin position="70"/>
        <end position="88"/>
    </location>
</feature>
<evidence type="ECO:0000256" key="9">
    <source>
        <dbReference type="SAM" id="Phobius"/>
    </source>
</evidence>
<feature type="transmembrane region" description="Helical" evidence="9">
    <location>
        <begin position="362"/>
        <end position="390"/>
    </location>
</feature>
<feature type="transmembrane region" description="Helical" evidence="9">
    <location>
        <begin position="268"/>
        <end position="288"/>
    </location>
</feature>